<evidence type="ECO:0000313" key="3">
    <source>
        <dbReference type="Proteomes" id="UP001311730"/>
    </source>
</evidence>
<feature type="transmembrane region" description="Helical" evidence="1">
    <location>
        <begin position="121"/>
        <end position="144"/>
    </location>
</feature>
<dbReference type="Pfam" id="PF07274">
    <property type="entry name" value="DUF1440"/>
    <property type="match status" value="1"/>
</dbReference>
<feature type="transmembrane region" description="Helical" evidence="1">
    <location>
        <begin position="12"/>
        <end position="32"/>
    </location>
</feature>
<protein>
    <submittedName>
        <fullName evidence="2">DUF1440 domain-containing protein</fullName>
    </submittedName>
</protein>
<sequence>MQTNQATSLSLAKAFGKGAFIGLIGAFVKWGWEVPFPPRNPHIGFPYEGMTGAVVNNGVLERVTPPQVFLEQLGIAHDWTYTFSGVELPLSIFIVHILFSVVFGIVYCVGSLYLPMIRMWYGAVFAVVSNVLAHVVVMPLIGLVPPLSEIPFDENLSEMLGHIFWVFVMEMVLRGMEKSNNVKSN</sequence>
<evidence type="ECO:0000313" key="2">
    <source>
        <dbReference type="EMBL" id="MEB3075245.1"/>
    </source>
</evidence>
<evidence type="ECO:0000256" key="1">
    <source>
        <dbReference type="SAM" id="Phobius"/>
    </source>
</evidence>
<reference evidence="2 3" key="1">
    <citation type="submission" date="2023-12" db="EMBL/GenBank/DDBJ databases">
        <title>Genomic sequences of Capnocytophaga and Parvimonas strains.</title>
        <authorList>
            <person name="Watt R.M."/>
            <person name="Wang M."/>
            <person name="Yang T."/>
            <person name="Tong W.M."/>
        </authorList>
    </citation>
    <scope>NUCLEOTIDE SEQUENCE [LARGE SCALE GENOMIC DNA]</scope>
    <source>
        <strain evidence="2 3">CCUG 13096</strain>
    </source>
</reference>
<keyword evidence="1" id="KW-0812">Transmembrane</keyword>
<gene>
    <name evidence="2" type="ORF">VJJ08_08035</name>
</gene>
<feature type="transmembrane region" description="Helical" evidence="1">
    <location>
        <begin position="156"/>
        <end position="173"/>
    </location>
</feature>
<keyword evidence="1" id="KW-1133">Transmembrane helix</keyword>
<dbReference type="EMBL" id="JAYKBW010000008">
    <property type="protein sequence ID" value="MEB3075245.1"/>
    <property type="molecule type" value="Genomic_DNA"/>
</dbReference>
<comment type="caution">
    <text evidence="2">The sequence shown here is derived from an EMBL/GenBank/DDBJ whole genome shotgun (WGS) entry which is preliminary data.</text>
</comment>
<accession>A0ABU5Z8F1</accession>
<keyword evidence="1" id="KW-0472">Membrane</keyword>
<dbReference type="Proteomes" id="UP001311730">
    <property type="component" value="Unassembled WGS sequence"/>
</dbReference>
<feature type="transmembrane region" description="Helical" evidence="1">
    <location>
        <begin position="90"/>
        <end position="114"/>
    </location>
</feature>
<name>A0ABU5Z8F1_9FLAO</name>
<keyword evidence="3" id="KW-1185">Reference proteome</keyword>
<proteinExistence type="predicted"/>
<dbReference type="RefSeq" id="WP_323983476.1">
    <property type="nucleotide sequence ID" value="NZ_JAYKBW010000008.1"/>
</dbReference>
<dbReference type="InterPro" id="IPR009898">
    <property type="entry name" value="DUF1440"/>
</dbReference>
<organism evidence="2 3">
    <name type="scientific">Capnocytophaga gingivalis</name>
    <dbReference type="NCBI Taxonomy" id="1017"/>
    <lineage>
        <taxon>Bacteria</taxon>
        <taxon>Pseudomonadati</taxon>
        <taxon>Bacteroidota</taxon>
        <taxon>Flavobacteriia</taxon>
        <taxon>Flavobacteriales</taxon>
        <taxon>Flavobacteriaceae</taxon>
        <taxon>Capnocytophaga</taxon>
    </lineage>
</organism>